<proteinExistence type="predicted"/>
<accession>A0ABP8U159</accession>
<dbReference type="Proteomes" id="UP001501442">
    <property type="component" value="Unassembled WGS sequence"/>
</dbReference>
<name>A0ABP8U159_9ACTN</name>
<gene>
    <name evidence="1" type="ORF">GCM10023196_001350</name>
</gene>
<dbReference type="EMBL" id="BAABHK010000001">
    <property type="protein sequence ID" value="GAA4619819.1"/>
    <property type="molecule type" value="Genomic_DNA"/>
</dbReference>
<sequence length="68" mass="7337">MDGRIVCDHGWAAAHMKNVRGLTDPNWTVLRLRGGKWHLVTYGTDGLCDAPAMGSAPAKVKKALGPYC</sequence>
<dbReference type="RefSeq" id="WP_345428216.1">
    <property type="nucleotide sequence ID" value="NZ_BAABHK010000001.1"/>
</dbReference>
<evidence type="ECO:0000313" key="1">
    <source>
        <dbReference type="EMBL" id="GAA4619819.1"/>
    </source>
</evidence>
<comment type="caution">
    <text evidence="1">The sequence shown here is derived from an EMBL/GenBank/DDBJ whole genome shotgun (WGS) entry which is preliminary data.</text>
</comment>
<keyword evidence="2" id="KW-1185">Reference proteome</keyword>
<reference evidence="2" key="1">
    <citation type="journal article" date="2019" name="Int. J. Syst. Evol. Microbiol.">
        <title>The Global Catalogue of Microorganisms (GCM) 10K type strain sequencing project: providing services to taxonomists for standard genome sequencing and annotation.</title>
        <authorList>
            <consortium name="The Broad Institute Genomics Platform"/>
            <consortium name="The Broad Institute Genome Sequencing Center for Infectious Disease"/>
            <person name="Wu L."/>
            <person name="Ma J."/>
        </authorList>
    </citation>
    <scope>NUCLEOTIDE SEQUENCE [LARGE SCALE GENOMIC DNA]</scope>
    <source>
        <strain evidence="2">JCM 17939</strain>
    </source>
</reference>
<organism evidence="1 2">
    <name type="scientific">Actinoallomurus vinaceus</name>
    <dbReference type="NCBI Taxonomy" id="1080074"/>
    <lineage>
        <taxon>Bacteria</taxon>
        <taxon>Bacillati</taxon>
        <taxon>Actinomycetota</taxon>
        <taxon>Actinomycetes</taxon>
        <taxon>Streptosporangiales</taxon>
        <taxon>Thermomonosporaceae</taxon>
        <taxon>Actinoallomurus</taxon>
    </lineage>
</organism>
<protein>
    <submittedName>
        <fullName evidence="1">Uncharacterized protein</fullName>
    </submittedName>
</protein>
<evidence type="ECO:0000313" key="2">
    <source>
        <dbReference type="Proteomes" id="UP001501442"/>
    </source>
</evidence>